<keyword evidence="5" id="KW-0949">S-adenosyl-L-methionine</keyword>
<proteinExistence type="inferred from homology"/>
<dbReference type="GO" id="GO:0008170">
    <property type="term" value="F:N-methyltransferase activity"/>
    <property type="evidence" value="ECO:0007669"/>
    <property type="project" value="InterPro"/>
</dbReference>
<dbReference type="InterPro" id="IPR002052">
    <property type="entry name" value="DNA_methylase_N6_adenine_CS"/>
</dbReference>
<evidence type="ECO:0000256" key="5">
    <source>
        <dbReference type="ARBA" id="ARBA00022691"/>
    </source>
</evidence>
<evidence type="ECO:0000256" key="2">
    <source>
        <dbReference type="ARBA" id="ARBA00011900"/>
    </source>
</evidence>
<keyword evidence="3" id="KW-0489">Methyltransferase</keyword>
<evidence type="ECO:0000256" key="1">
    <source>
        <dbReference type="ARBA" id="ARBA00006594"/>
    </source>
</evidence>
<comment type="catalytic activity">
    <reaction evidence="6">
        <text>a 2'-deoxyadenosine in DNA + S-adenosyl-L-methionine = an N(6)-methyl-2'-deoxyadenosine in DNA + S-adenosyl-L-homocysteine + H(+)</text>
        <dbReference type="Rhea" id="RHEA:15197"/>
        <dbReference type="Rhea" id="RHEA-COMP:12418"/>
        <dbReference type="Rhea" id="RHEA-COMP:12419"/>
        <dbReference type="ChEBI" id="CHEBI:15378"/>
        <dbReference type="ChEBI" id="CHEBI:57856"/>
        <dbReference type="ChEBI" id="CHEBI:59789"/>
        <dbReference type="ChEBI" id="CHEBI:90615"/>
        <dbReference type="ChEBI" id="CHEBI:90616"/>
        <dbReference type="EC" id="2.1.1.72"/>
    </reaction>
</comment>
<dbReference type="GO" id="GO:0009007">
    <property type="term" value="F:site-specific DNA-methyltransferase (adenine-specific) activity"/>
    <property type="evidence" value="ECO:0007669"/>
    <property type="project" value="UniProtKB-EC"/>
</dbReference>
<evidence type="ECO:0000313" key="8">
    <source>
        <dbReference type="EMBL" id="MCW4129628.1"/>
    </source>
</evidence>
<dbReference type="Gene3D" id="3.40.50.150">
    <property type="entry name" value="Vaccinia Virus protein VP39"/>
    <property type="match status" value="1"/>
</dbReference>
<dbReference type="PROSITE" id="PS00092">
    <property type="entry name" value="N6_MTASE"/>
    <property type="match status" value="1"/>
</dbReference>
<gene>
    <name evidence="8" type="ORF">ONT16_15530</name>
</gene>
<comment type="caution">
    <text evidence="8">The sequence shown here is derived from an EMBL/GenBank/DDBJ whole genome shotgun (WGS) entry which is preliminary data.</text>
</comment>
<evidence type="ECO:0000259" key="7">
    <source>
        <dbReference type="Pfam" id="PF01555"/>
    </source>
</evidence>
<dbReference type="Pfam" id="PF01555">
    <property type="entry name" value="N6_N4_Mtase"/>
    <property type="match status" value="1"/>
</dbReference>
<dbReference type="InterPro" id="IPR002941">
    <property type="entry name" value="DNA_methylase_N4/N6"/>
</dbReference>
<sequence length="638" mass="72232">MADNIDELHRKIKELEGEVAYLNAQLKQDNRFGLHWIDVPEAFEAGGENAIPILEEISDLSITTDDGKPTHILIEGDNYHALTCLNYTHQGKVDVIYIDPPYNTGSDGFTYKDKRFLDKYPDGAKVPSNHPLRHSSWLSFMAKRLKLAKSLLSDRGVIFISIDDNEFSKLRELCDQIFDSTNFAAVFLWKRTDTPPSLSNKVRRKLEYVLCYTSRPLPKRQFVQGYVDGDDAPLLNAGNPIGTLEFPIGSVHFNIADGVYSASDDKKIKLLDEVVVKNGLNAKKFRASGHFKWGQNNLMNEIGNGTYCLIKSKLFSIRYQKANKSYKIPSNIIDSQVGVGTNEDAKKELRSIGLVGSFDYAKPLSLIKYLVKMGFYEDKNICVMDFFAGTGTTLQAVMQLNEEDGGTRQCILCQSNDDEDKVCSSFTYPRVSAAIKGYVAHNNLTEELCRIKLTTKNILKSEDLLSQIREIQLDNENNYESFKTLIKEDALVLEGTHKMNADVPPLGNSLKYYRTSFVGTSTANQATDHDKTILAQKAGCLLALAENTLYEMKKTDSYQIFKDKNHEVWTAIYFKEDYRPKYFNEFVHEVEQLQGVKNVYIFSWGDVGSFDSYFEYLSGVNLKSIPQPILDIYKSLNA</sequence>
<name>A0AAP3BET7_9BACT</name>
<dbReference type="GO" id="GO:0003677">
    <property type="term" value="F:DNA binding"/>
    <property type="evidence" value="ECO:0007669"/>
    <property type="project" value="InterPro"/>
</dbReference>
<dbReference type="EC" id="2.1.1.72" evidence="2"/>
<dbReference type="EMBL" id="JAPDVK010000004">
    <property type="protein sequence ID" value="MCW4129628.1"/>
    <property type="molecule type" value="Genomic_DNA"/>
</dbReference>
<dbReference type="RefSeq" id="WP_264967049.1">
    <property type="nucleotide sequence ID" value="NZ_JAPDVK010000004.1"/>
</dbReference>
<evidence type="ECO:0000256" key="6">
    <source>
        <dbReference type="ARBA" id="ARBA00047942"/>
    </source>
</evidence>
<dbReference type="InterPro" id="IPR002295">
    <property type="entry name" value="N4/N6-MTase_EcoPI_Mod-like"/>
</dbReference>
<evidence type="ECO:0000256" key="4">
    <source>
        <dbReference type="ARBA" id="ARBA00022679"/>
    </source>
</evidence>
<accession>A0AAP3BET7</accession>
<dbReference type="AlphaFoldDB" id="A0AAP3BET7"/>
<keyword evidence="4" id="KW-0808">Transferase</keyword>
<evidence type="ECO:0000256" key="3">
    <source>
        <dbReference type="ARBA" id="ARBA00022603"/>
    </source>
</evidence>
<evidence type="ECO:0000313" key="9">
    <source>
        <dbReference type="Proteomes" id="UP001209344"/>
    </source>
</evidence>
<dbReference type="InterPro" id="IPR029063">
    <property type="entry name" value="SAM-dependent_MTases_sf"/>
</dbReference>
<dbReference type="Proteomes" id="UP001209344">
    <property type="component" value="Unassembled WGS sequence"/>
</dbReference>
<organism evidence="8 9">
    <name type="scientific">Segatella copri</name>
    <dbReference type="NCBI Taxonomy" id="165179"/>
    <lineage>
        <taxon>Bacteria</taxon>
        <taxon>Pseudomonadati</taxon>
        <taxon>Bacteroidota</taxon>
        <taxon>Bacteroidia</taxon>
        <taxon>Bacteroidales</taxon>
        <taxon>Prevotellaceae</taxon>
        <taxon>Segatella</taxon>
    </lineage>
</organism>
<dbReference type="GO" id="GO:0032259">
    <property type="term" value="P:methylation"/>
    <property type="evidence" value="ECO:0007669"/>
    <property type="project" value="UniProtKB-KW"/>
</dbReference>
<feature type="domain" description="DNA methylase N-4/N-6" evidence="7">
    <location>
        <begin position="93"/>
        <end position="411"/>
    </location>
</feature>
<dbReference type="SUPFAM" id="SSF53335">
    <property type="entry name" value="S-adenosyl-L-methionine-dependent methyltransferases"/>
    <property type="match status" value="1"/>
</dbReference>
<protein>
    <recommendedName>
        <fullName evidence="2">site-specific DNA-methyltransferase (adenine-specific)</fullName>
        <ecNumber evidence="2">2.1.1.72</ecNumber>
    </recommendedName>
</protein>
<reference evidence="8" key="1">
    <citation type="submission" date="2022-11" db="EMBL/GenBank/DDBJ databases">
        <title>Genomic repertoires linked with pathogenic potency of arthritogenic Prevotella copri isolated from the gut of rheumatoid arthritis patients.</title>
        <authorList>
            <person name="Nii T."/>
            <person name="Maeda Y."/>
            <person name="Motooka D."/>
            <person name="Naito M."/>
            <person name="Matsumoto Y."/>
            <person name="Ogawa T."/>
            <person name="Oguro-Igashira E."/>
            <person name="Kishikawa T."/>
            <person name="Yamashita M."/>
            <person name="Koizumi S."/>
            <person name="Kurakawa T."/>
            <person name="Okumura R."/>
            <person name="Kayama H."/>
            <person name="Murakami M."/>
            <person name="Sakaguchi T."/>
            <person name="Das B."/>
            <person name="Nakamura S."/>
            <person name="Okada Y."/>
            <person name="Kumanogoh A."/>
            <person name="Takeda K."/>
        </authorList>
    </citation>
    <scope>NUCLEOTIDE SEQUENCE</scope>
    <source>
        <strain evidence="8">F3-75</strain>
    </source>
</reference>
<dbReference type="PRINTS" id="PR00506">
    <property type="entry name" value="D21N6MTFRASE"/>
</dbReference>
<comment type="similarity">
    <text evidence="1">Belongs to the N(4)/N(6)-methyltransferase family.</text>
</comment>